<dbReference type="EMBL" id="WOAA01000018">
    <property type="protein sequence ID" value="MUG67831.1"/>
    <property type="molecule type" value="Genomic_DNA"/>
</dbReference>
<dbReference type="InterPro" id="IPR050923">
    <property type="entry name" value="Cell_Proc_Reg/RNA_Proc"/>
</dbReference>
<dbReference type="CDD" id="cd00383">
    <property type="entry name" value="trans_reg_C"/>
    <property type="match status" value="1"/>
</dbReference>
<dbReference type="Pfam" id="PF00486">
    <property type="entry name" value="Trans_reg_C"/>
    <property type="match status" value="1"/>
</dbReference>
<keyword evidence="3" id="KW-0804">Transcription</keyword>
<evidence type="ECO:0000256" key="1">
    <source>
        <dbReference type="ARBA" id="ARBA00023015"/>
    </source>
</evidence>
<dbReference type="AlphaFoldDB" id="A0A268EWC3"/>
<accession>A0A268EWC3</accession>
<dbReference type="CDD" id="cd00060">
    <property type="entry name" value="FHA"/>
    <property type="match status" value="1"/>
</dbReference>
<evidence type="ECO:0000313" key="7">
    <source>
        <dbReference type="EMBL" id="MUG67831.1"/>
    </source>
</evidence>
<evidence type="ECO:0000259" key="6">
    <source>
        <dbReference type="PROSITE" id="PS51755"/>
    </source>
</evidence>
<sequence length="229" mass="26231">MDRSSFLMVERGNPYEHGDVILLTRPVTVLGRRGTQGAPDVSFDNIYVSRRHAAIIYRDGGFFIQDLESKHGTFVNQRRLAPGEEVPLASGDSLALARDMVALRFSVLSTDETMDMTPFMKQLALTESGAIRLDPYKQELIFRGETYAFSEKEFKCVELLFHHKGQFVSKEQVKLSVWPERSYGEDEIPDVSTEELNALIYRVRKKTKDLFQIESIRGRGYILDVEEEQ</sequence>
<organism evidence="8 9">
    <name type="scientific">Paenibacillus campinasensis</name>
    <dbReference type="NCBI Taxonomy" id="66347"/>
    <lineage>
        <taxon>Bacteria</taxon>
        <taxon>Bacillati</taxon>
        <taxon>Bacillota</taxon>
        <taxon>Bacilli</taxon>
        <taxon>Bacillales</taxon>
        <taxon>Paenibacillaceae</taxon>
        <taxon>Paenibacillus</taxon>
    </lineage>
</organism>
<dbReference type="SUPFAM" id="SSF46894">
    <property type="entry name" value="C-terminal effector domain of the bipartite response regulators"/>
    <property type="match status" value="1"/>
</dbReference>
<reference evidence="8 9" key="1">
    <citation type="submission" date="2017-07" db="EMBL/GenBank/DDBJ databases">
        <title>Isolation and whole genome analysis of endospore-forming bacteria from heroin.</title>
        <authorList>
            <person name="Kalinowski J."/>
            <person name="Ahrens B."/>
            <person name="Al-Dilaimi A."/>
            <person name="Winkler A."/>
            <person name="Wibberg D."/>
            <person name="Schleenbecker U."/>
            <person name="Ruckert C."/>
            <person name="Wolfel R."/>
            <person name="Grass G."/>
        </authorList>
    </citation>
    <scope>NUCLEOTIDE SEQUENCE [LARGE SCALE GENOMIC DNA]</scope>
    <source>
        <strain evidence="8 9">7537-G1</strain>
    </source>
</reference>
<evidence type="ECO:0000313" key="9">
    <source>
        <dbReference type="Proteomes" id="UP000215596"/>
    </source>
</evidence>
<dbReference type="InterPro" id="IPR016032">
    <property type="entry name" value="Sig_transdc_resp-reg_C-effctor"/>
</dbReference>
<evidence type="ECO:0000256" key="2">
    <source>
        <dbReference type="ARBA" id="ARBA00023125"/>
    </source>
</evidence>
<evidence type="ECO:0000256" key="3">
    <source>
        <dbReference type="ARBA" id="ARBA00023163"/>
    </source>
</evidence>
<dbReference type="PANTHER" id="PTHR23308">
    <property type="entry name" value="NUCLEAR INHIBITOR OF PROTEIN PHOSPHATASE-1"/>
    <property type="match status" value="1"/>
</dbReference>
<reference evidence="7 10" key="2">
    <citation type="submission" date="2019-11" db="EMBL/GenBank/DDBJ databases">
        <title>Draft genome sequences of five Paenibacillus species of dairy origin.</title>
        <authorList>
            <person name="Olajide A.M."/>
            <person name="Chen S."/>
            <person name="Lapointe G."/>
        </authorList>
    </citation>
    <scope>NUCLEOTIDE SEQUENCE [LARGE SCALE GENOMIC DNA]</scope>
    <source>
        <strain evidence="7 10">3CS1</strain>
    </source>
</reference>
<dbReference type="OrthoDB" id="1683123at2"/>
<dbReference type="InterPro" id="IPR008984">
    <property type="entry name" value="SMAD_FHA_dom_sf"/>
</dbReference>
<dbReference type="InterPro" id="IPR001867">
    <property type="entry name" value="OmpR/PhoB-type_DNA-bd"/>
</dbReference>
<dbReference type="InterPro" id="IPR000253">
    <property type="entry name" value="FHA_dom"/>
</dbReference>
<dbReference type="GO" id="GO:0006355">
    <property type="term" value="P:regulation of DNA-templated transcription"/>
    <property type="evidence" value="ECO:0007669"/>
    <property type="project" value="InterPro"/>
</dbReference>
<dbReference type="Proteomes" id="UP000435177">
    <property type="component" value="Unassembled WGS sequence"/>
</dbReference>
<feature type="domain" description="OmpR/PhoB-type" evidence="6">
    <location>
        <begin position="123"/>
        <end position="225"/>
    </location>
</feature>
<proteinExistence type="predicted"/>
<dbReference type="Pfam" id="PF00498">
    <property type="entry name" value="FHA"/>
    <property type="match status" value="1"/>
</dbReference>
<dbReference type="Proteomes" id="UP000215596">
    <property type="component" value="Unassembled WGS sequence"/>
</dbReference>
<evidence type="ECO:0000313" key="10">
    <source>
        <dbReference type="Proteomes" id="UP000435177"/>
    </source>
</evidence>
<dbReference type="InterPro" id="IPR036388">
    <property type="entry name" value="WH-like_DNA-bd_sf"/>
</dbReference>
<dbReference type="PROSITE" id="PS50006">
    <property type="entry name" value="FHA_DOMAIN"/>
    <property type="match status" value="1"/>
</dbReference>
<name>A0A268EWC3_9BACL</name>
<dbReference type="EMBL" id="NPBY01000030">
    <property type="protein sequence ID" value="PAD77405.1"/>
    <property type="molecule type" value="Genomic_DNA"/>
</dbReference>
<dbReference type="Gene3D" id="2.60.200.20">
    <property type="match status" value="1"/>
</dbReference>
<keyword evidence="2 4" id="KW-0238">DNA-binding</keyword>
<dbReference type="Gene3D" id="1.10.10.10">
    <property type="entry name" value="Winged helix-like DNA-binding domain superfamily/Winged helix DNA-binding domain"/>
    <property type="match status" value="1"/>
</dbReference>
<protein>
    <submittedName>
        <fullName evidence="8">CadC family transcriptional regulator</fullName>
    </submittedName>
    <submittedName>
        <fullName evidence="7">FHA domain-containing protein</fullName>
    </submittedName>
</protein>
<keyword evidence="10" id="KW-1185">Reference proteome</keyword>
<keyword evidence="1" id="KW-0805">Transcription regulation</keyword>
<dbReference type="RefSeq" id="WP_095265105.1">
    <property type="nucleotide sequence ID" value="NZ_NPBY01000030.1"/>
</dbReference>
<gene>
    <name evidence="8" type="ORF">CHH67_10425</name>
    <name evidence="7" type="ORF">GNP94_17735</name>
</gene>
<feature type="domain" description="FHA" evidence="5">
    <location>
        <begin position="28"/>
        <end position="80"/>
    </location>
</feature>
<evidence type="ECO:0000259" key="5">
    <source>
        <dbReference type="PROSITE" id="PS50006"/>
    </source>
</evidence>
<dbReference type="GO" id="GO:0000160">
    <property type="term" value="P:phosphorelay signal transduction system"/>
    <property type="evidence" value="ECO:0007669"/>
    <property type="project" value="InterPro"/>
</dbReference>
<dbReference type="SMART" id="SM00862">
    <property type="entry name" value="Trans_reg_C"/>
    <property type="match status" value="1"/>
</dbReference>
<evidence type="ECO:0000313" key="8">
    <source>
        <dbReference type="EMBL" id="PAD77405.1"/>
    </source>
</evidence>
<dbReference type="SMART" id="SM00240">
    <property type="entry name" value="FHA"/>
    <property type="match status" value="1"/>
</dbReference>
<evidence type="ECO:0000256" key="4">
    <source>
        <dbReference type="PROSITE-ProRule" id="PRU01091"/>
    </source>
</evidence>
<dbReference type="GO" id="GO:0003677">
    <property type="term" value="F:DNA binding"/>
    <property type="evidence" value="ECO:0007669"/>
    <property type="project" value="UniProtKB-UniRule"/>
</dbReference>
<feature type="DNA-binding region" description="OmpR/PhoB-type" evidence="4">
    <location>
        <begin position="123"/>
        <end position="225"/>
    </location>
</feature>
<dbReference type="SUPFAM" id="SSF49879">
    <property type="entry name" value="SMAD/FHA domain"/>
    <property type="match status" value="1"/>
</dbReference>
<comment type="caution">
    <text evidence="8">The sequence shown here is derived from an EMBL/GenBank/DDBJ whole genome shotgun (WGS) entry which is preliminary data.</text>
</comment>
<dbReference type="PROSITE" id="PS51755">
    <property type="entry name" value="OMPR_PHOB"/>
    <property type="match status" value="1"/>
</dbReference>